<dbReference type="PROSITE" id="PS51318">
    <property type="entry name" value="TAT"/>
    <property type="match status" value="1"/>
</dbReference>
<protein>
    <recommendedName>
        <fullName evidence="3">Dessication-associated protein</fullName>
    </recommendedName>
</protein>
<organism evidence="2">
    <name type="scientific">uncultured Synechococcales cyanobacterium</name>
    <dbReference type="NCBI Taxonomy" id="1936017"/>
    <lineage>
        <taxon>Bacteria</taxon>
        <taxon>Bacillati</taxon>
        <taxon>Cyanobacteriota</taxon>
        <taxon>Cyanophyceae</taxon>
        <taxon>Synechococcales</taxon>
        <taxon>environmental samples</taxon>
    </lineage>
</organism>
<accession>A0A6J4VTF8</accession>
<dbReference type="InterPro" id="IPR009078">
    <property type="entry name" value="Ferritin-like_SF"/>
</dbReference>
<evidence type="ECO:0000313" key="2">
    <source>
        <dbReference type="EMBL" id="CAA9587303.1"/>
    </source>
</evidence>
<sequence>MIKTRKGSASRRTVLKWSLAGLGFAVAAGIPKRLTAQMSSGVKTLTFNADDVGILNFALLLEELEAAFYAFVLKSGKITDPREVEYFTALGSHEAEHVRFLRSVLAENAIFATKDLSFNRPGLDAITRDHDTILKTAVSLEDTGVHAYNGAGPSLKNPTYILAAGSIVSVEARHAVGARALLQRPATEPDSDRAVPDAELVPELNPFKGRPYDELYTPKQIVAIVSSLNLLNNPITGALVA</sequence>
<dbReference type="Pfam" id="PF13668">
    <property type="entry name" value="Ferritin_2"/>
    <property type="match status" value="1"/>
</dbReference>
<dbReference type="SUPFAM" id="SSF47240">
    <property type="entry name" value="Ferritin-like"/>
    <property type="match status" value="1"/>
</dbReference>
<reference evidence="2" key="1">
    <citation type="submission" date="2020-02" db="EMBL/GenBank/DDBJ databases">
        <authorList>
            <person name="Meier V. D."/>
        </authorList>
    </citation>
    <scope>NUCLEOTIDE SEQUENCE</scope>
    <source>
        <strain evidence="2">AVDCRST_MAG81</strain>
    </source>
</reference>
<keyword evidence="1" id="KW-0472">Membrane</keyword>
<evidence type="ECO:0000256" key="1">
    <source>
        <dbReference type="ARBA" id="ARBA00023136"/>
    </source>
</evidence>
<dbReference type="EMBL" id="CADCWO010000212">
    <property type="protein sequence ID" value="CAA9587303.1"/>
    <property type="molecule type" value="Genomic_DNA"/>
</dbReference>
<gene>
    <name evidence="2" type="ORF">AVDCRST_MAG81-4485</name>
</gene>
<evidence type="ECO:0008006" key="3">
    <source>
        <dbReference type="Google" id="ProtNLM"/>
    </source>
</evidence>
<dbReference type="AlphaFoldDB" id="A0A6J4VTF8"/>
<dbReference type="InterPro" id="IPR006311">
    <property type="entry name" value="TAT_signal"/>
</dbReference>
<proteinExistence type="predicted"/>
<name>A0A6J4VTF8_9CYAN</name>